<name>A0A9P1GC48_9DINO</name>
<feature type="compositionally biased region" description="Basic and acidic residues" evidence="5">
    <location>
        <begin position="13"/>
        <end position="29"/>
    </location>
</feature>
<evidence type="ECO:0000256" key="6">
    <source>
        <dbReference type="SAM" id="Phobius"/>
    </source>
</evidence>
<dbReference type="GO" id="GO:0015179">
    <property type="term" value="F:L-amino acid transmembrane transporter activity"/>
    <property type="evidence" value="ECO:0007669"/>
    <property type="project" value="TreeGrafter"/>
</dbReference>
<proteinExistence type="predicted"/>
<feature type="region of interest" description="Disordered" evidence="5">
    <location>
        <begin position="1"/>
        <end position="51"/>
    </location>
</feature>
<keyword evidence="2 6" id="KW-0812">Transmembrane</keyword>
<comment type="caution">
    <text evidence="8">The sequence shown here is derived from an EMBL/GenBank/DDBJ whole genome shotgun (WGS) entry which is preliminary data.</text>
</comment>
<dbReference type="InterPro" id="IPR013057">
    <property type="entry name" value="AA_transpt_TM"/>
</dbReference>
<reference evidence="8" key="1">
    <citation type="submission" date="2022-10" db="EMBL/GenBank/DDBJ databases">
        <authorList>
            <person name="Chen Y."/>
            <person name="Dougan E. K."/>
            <person name="Chan C."/>
            <person name="Rhodes N."/>
            <person name="Thang M."/>
        </authorList>
    </citation>
    <scope>NUCLEOTIDE SEQUENCE</scope>
</reference>
<dbReference type="EMBL" id="CAMXCT020003613">
    <property type="protein sequence ID" value="CAL1158741.1"/>
    <property type="molecule type" value="Genomic_DNA"/>
</dbReference>
<feature type="domain" description="Amino acid transporter transmembrane" evidence="7">
    <location>
        <begin position="150"/>
        <end position="523"/>
    </location>
</feature>
<feature type="transmembrane region" description="Helical" evidence="6">
    <location>
        <begin position="267"/>
        <end position="284"/>
    </location>
</feature>
<feature type="region of interest" description="Disordered" evidence="5">
    <location>
        <begin position="73"/>
        <end position="98"/>
    </location>
</feature>
<feature type="transmembrane region" description="Helical" evidence="6">
    <location>
        <begin position="291"/>
        <end position="313"/>
    </location>
</feature>
<feature type="transmembrane region" description="Helical" evidence="6">
    <location>
        <begin position="474"/>
        <end position="494"/>
    </location>
</feature>
<feature type="transmembrane region" description="Helical" evidence="6">
    <location>
        <begin position="223"/>
        <end position="247"/>
    </location>
</feature>
<gene>
    <name evidence="8" type="ORF">C1SCF055_LOCUS31096</name>
</gene>
<protein>
    <submittedName>
        <fullName evidence="10">Vacuolar amino acid transporter 3</fullName>
    </submittedName>
</protein>
<feature type="transmembrane region" description="Helical" evidence="6">
    <location>
        <begin position="409"/>
        <end position="432"/>
    </location>
</feature>
<feature type="transmembrane region" description="Helical" evidence="6">
    <location>
        <begin position="153"/>
        <end position="175"/>
    </location>
</feature>
<feature type="transmembrane region" description="Helical" evidence="6">
    <location>
        <begin position="506"/>
        <end position="524"/>
    </location>
</feature>
<organism evidence="8">
    <name type="scientific">Cladocopium goreaui</name>
    <dbReference type="NCBI Taxonomy" id="2562237"/>
    <lineage>
        <taxon>Eukaryota</taxon>
        <taxon>Sar</taxon>
        <taxon>Alveolata</taxon>
        <taxon>Dinophyceae</taxon>
        <taxon>Suessiales</taxon>
        <taxon>Symbiodiniaceae</taxon>
        <taxon>Cladocopium</taxon>
    </lineage>
</organism>
<dbReference type="Proteomes" id="UP001152797">
    <property type="component" value="Unassembled WGS sequence"/>
</dbReference>
<feature type="transmembrane region" description="Helical" evidence="6">
    <location>
        <begin position="452"/>
        <end position="468"/>
    </location>
</feature>
<evidence type="ECO:0000256" key="4">
    <source>
        <dbReference type="ARBA" id="ARBA00023136"/>
    </source>
</evidence>
<dbReference type="OrthoDB" id="1684102at2759"/>
<evidence type="ECO:0000313" key="10">
    <source>
        <dbReference type="EMBL" id="CAL4792678.1"/>
    </source>
</evidence>
<dbReference type="EMBL" id="CAMXCT030003613">
    <property type="protein sequence ID" value="CAL4792678.1"/>
    <property type="molecule type" value="Genomic_DNA"/>
</dbReference>
<evidence type="ECO:0000256" key="3">
    <source>
        <dbReference type="ARBA" id="ARBA00022989"/>
    </source>
</evidence>
<dbReference type="AlphaFoldDB" id="A0A9P1GC48"/>
<dbReference type="PANTHER" id="PTHR22950:SF666">
    <property type="entry name" value="VACUOLAR AMINO ACID TRANSPORTER 4"/>
    <property type="match status" value="1"/>
</dbReference>
<feature type="transmembrane region" description="Helical" evidence="6">
    <location>
        <begin position="333"/>
        <end position="353"/>
    </location>
</feature>
<feature type="transmembrane region" description="Helical" evidence="6">
    <location>
        <begin position="365"/>
        <end position="389"/>
    </location>
</feature>
<dbReference type="GO" id="GO:0016020">
    <property type="term" value="C:membrane"/>
    <property type="evidence" value="ECO:0007669"/>
    <property type="project" value="UniProtKB-SubCell"/>
</dbReference>
<comment type="subcellular location">
    <subcellularLocation>
        <location evidence="1">Membrane</location>
        <topology evidence="1">Multi-pass membrane protein</topology>
    </subcellularLocation>
</comment>
<evidence type="ECO:0000256" key="5">
    <source>
        <dbReference type="SAM" id="MobiDB-lite"/>
    </source>
</evidence>
<keyword evidence="4 6" id="KW-0472">Membrane</keyword>
<dbReference type="Pfam" id="PF01490">
    <property type="entry name" value="Aa_trans"/>
    <property type="match status" value="1"/>
</dbReference>
<evidence type="ECO:0000313" key="11">
    <source>
        <dbReference type="Proteomes" id="UP001152797"/>
    </source>
</evidence>
<keyword evidence="11" id="KW-1185">Reference proteome</keyword>
<evidence type="ECO:0000256" key="2">
    <source>
        <dbReference type="ARBA" id="ARBA00022692"/>
    </source>
</evidence>
<evidence type="ECO:0000259" key="7">
    <source>
        <dbReference type="Pfam" id="PF01490"/>
    </source>
</evidence>
<accession>A0A9P1GC48</accession>
<dbReference type="PANTHER" id="PTHR22950">
    <property type="entry name" value="AMINO ACID TRANSPORTER"/>
    <property type="match status" value="1"/>
</dbReference>
<dbReference type="EMBL" id="CAMXCT010003613">
    <property type="protein sequence ID" value="CAI4005366.1"/>
    <property type="molecule type" value="Genomic_DNA"/>
</dbReference>
<evidence type="ECO:0000313" key="8">
    <source>
        <dbReference type="EMBL" id="CAI4005366.1"/>
    </source>
</evidence>
<evidence type="ECO:0000256" key="1">
    <source>
        <dbReference type="ARBA" id="ARBA00004141"/>
    </source>
</evidence>
<feature type="transmembrane region" description="Helical" evidence="6">
    <location>
        <begin position="181"/>
        <end position="202"/>
    </location>
</feature>
<sequence length="531" mass="58782">MQRPGTGAENYEDYQRDIERYQQRRRGEEPDTAARSSSLPPGFLGEERGIRSSHLTHLGGFRREYLHRKRRDSCPDLAPVSSDTDSNTLPPEAEPHEQNSSLLLAAEIEDQMSFMAFFVADMVDDSPGRQIRLLTADGLPPNSAQARKKKMSVAKACVSTFKAFIATGILFMPQAMTNAGWGWAVLLMSFSCVISTLGILLLGQCHQHHNVSYPLLGRKAFGVYGYFLIAGQVAFSQFCFCASYYIFISTTIQNLFLGHGMVPPSTFVIMLLVGLALTPLGWIRRIGKMKVVNLAGDVIIITAIFSVAATAALKLCRDGVSQEVVAFAPPSRVLIFAGTSVYAFEGIALVIPIRESMEKPEYFPHMLVGMMLFFVVFLTGFGILGYFAWGNHVKAVALNELPGTMGMLIQLLYIMAIFCGYPLAIFPAFAIIESKLFSDGPPTLTRKWLKNLLRTFITLLMGAFAYQMSTYLSLFISMLGSFCSIPLAIIFPGMLHLRLVKDSPRLDWILISIGCVLVPVTLYVDIVHMNL</sequence>
<keyword evidence="3 6" id="KW-1133">Transmembrane helix</keyword>
<evidence type="ECO:0000313" key="9">
    <source>
        <dbReference type="EMBL" id="CAL1158741.1"/>
    </source>
</evidence>
<reference evidence="9" key="2">
    <citation type="submission" date="2024-04" db="EMBL/GenBank/DDBJ databases">
        <authorList>
            <person name="Chen Y."/>
            <person name="Shah S."/>
            <person name="Dougan E. K."/>
            <person name="Thang M."/>
            <person name="Chan C."/>
        </authorList>
    </citation>
    <scope>NUCLEOTIDE SEQUENCE [LARGE SCALE GENOMIC DNA]</scope>
</reference>